<reference evidence="1 2" key="1">
    <citation type="journal article" date="2023" name="G3 (Bethesda)">
        <title>A chromosome-length genome assembly and annotation of blackberry (Rubus argutus, cv. 'Hillquist').</title>
        <authorList>
            <person name="Bruna T."/>
            <person name="Aryal R."/>
            <person name="Dudchenko O."/>
            <person name="Sargent D.J."/>
            <person name="Mead D."/>
            <person name="Buti M."/>
            <person name="Cavallini A."/>
            <person name="Hytonen T."/>
            <person name="Andres J."/>
            <person name="Pham M."/>
            <person name="Weisz D."/>
            <person name="Mascagni F."/>
            <person name="Usai G."/>
            <person name="Natali L."/>
            <person name="Bassil N."/>
            <person name="Fernandez G.E."/>
            <person name="Lomsadze A."/>
            <person name="Armour M."/>
            <person name="Olukolu B."/>
            <person name="Poorten T."/>
            <person name="Britton C."/>
            <person name="Davik J."/>
            <person name="Ashrafi H."/>
            <person name="Aiden E.L."/>
            <person name="Borodovsky M."/>
            <person name="Worthington M."/>
        </authorList>
    </citation>
    <scope>NUCLEOTIDE SEQUENCE [LARGE SCALE GENOMIC DNA]</scope>
    <source>
        <strain evidence="1">PI 553951</strain>
    </source>
</reference>
<sequence>MVDLYGQAGRLDETKEFIHDNGISHFSSFWKSFLCACGLHKNLELGKWVSEKLLQLEPSVEGPYVLMSNMCAVNHRWEEVADMRRLMQQRGINKVPGESWIQLKNQVPSSWETNVIHIRLKYIPTWKN</sequence>
<dbReference type="InterPro" id="IPR046848">
    <property type="entry name" value="E_motif"/>
</dbReference>
<keyword evidence="2" id="KW-1185">Reference proteome</keyword>
<organism evidence="1 2">
    <name type="scientific">Rubus argutus</name>
    <name type="common">Southern blackberry</name>
    <dbReference type="NCBI Taxonomy" id="59490"/>
    <lineage>
        <taxon>Eukaryota</taxon>
        <taxon>Viridiplantae</taxon>
        <taxon>Streptophyta</taxon>
        <taxon>Embryophyta</taxon>
        <taxon>Tracheophyta</taxon>
        <taxon>Spermatophyta</taxon>
        <taxon>Magnoliopsida</taxon>
        <taxon>eudicotyledons</taxon>
        <taxon>Gunneridae</taxon>
        <taxon>Pentapetalae</taxon>
        <taxon>rosids</taxon>
        <taxon>fabids</taxon>
        <taxon>Rosales</taxon>
        <taxon>Rosaceae</taxon>
        <taxon>Rosoideae</taxon>
        <taxon>Rosoideae incertae sedis</taxon>
        <taxon>Rubus</taxon>
    </lineage>
</organism>
<dbReference type="Proteomes" id="UP001457282">
    <property type="component" value="Unassembled WGS sequence"/>
</dbReference>
<comment type="caution">
    <text evidence="1">The sequence shown here is derived from an EMBL/GenBank/DDBJ whole genome shotgun (WGS) entry which is preliminary data.</text>
</comment>
<dbReference type="PANTHER" id="PTHR47926:SF347">
    <property type="entry name" value="PENTATRICOPEPTIDE REPEAT-CONTAINING PROTEIN"/>
    <property type="match status" value="1"/>
</dbReference>
<dbReference type="InterPro" id="IPR011990">
    <property type="entry name" value="TPR-like_helical_dom_sf"/>
</dbReference>
<name>A0AAW1WWR8_RUBAR</name>
<dbReference type="Gene3D" id="1.25.40.10">
    <property type="entry name" value="Tetratricopeptide repeat domain"/>
    <property type="match status" value="1"/>
</dbReference>
<evidence type="ECO:0000313" key="1">
    <source>
        <dbReference type="EMBL" id="KAK9928214.1"/>
    </source>
</evidence>
<dbReference type="GO" id="GO:0009451">
    <property type="term" value="P:RNA modification"/>
    <property type="evidence" value="ECO:0007669"/>
    <property type="project" value="InterPro"/>
</dbReference>
<dbReference type="AlphaFoldDB" id="A0AAW1WWR8"/>
<protein>
    <recommendedName>
        <fullName evidence="3">Pentatricopeptide repeat-containing protein</fullName>
    </recommendedName>
</protein>
<evidence type="ECO:0000313" key="2">
    <source>
        <dbReference type="Proteomes" id="UP001457282"/>
    </source>
</evidence>
<accession>A0AAW1WWR8</accession>
<dbReference type="PANTHER" id="PTHR47926">
    <property type="entry name" value="PENTATRICOPEPTIDE REPEAT-CONTAINING PROTEIN"/>
    <property type="match status" value="1"/>
</dbReference>
<proteinExistence type="predicted"/>
<dbReference type="GO" id="GO:0003723">
    <property type="term" value="F:RNA binding"/>
    <property type="evidence" value="ECO:0007669"/>
    <property type="project" value="InterPro"/>
</dbReference>
<gene>
    <name evidence="1" type="ORF">M0R45_025360</name>
</gene>
<evidence type="ECO:0008006" key="3">
    <source>
        <dbReference type="Google" id="ProtNLM"/>
    </source>
</evidence>
<dbReference type="InterPro" id="IPR046960">
    <property type="entry name" value="PPR_At4g14850-like_plant"/>
</dbReference>
<dbReference type="EMBL" id="JBEDUW010000005">
    <property type="protein sequence ID" value="KAK9928214.1"/>
    <property type="molecule type" value="Genomic_DNA"/>
</dbReference>
<dbReference type="Pfam" id="PF20431">
    <property type="entry name" value="E_motif"/>
    <property type="match status" value="1"/>
</dbReference>